<dbReference type="FunFam" id="3.90.640.10:FF:000134">
    <property type="entry name" value="Heat shock cognate 71 kDa protein"/>
    <property type="match status" value="1"/>
</dbReference>
<dbReference type="GO" id="GO:0140662">
    <property type="term" value="F:ATP-dependent protein folding chaperone"/>
    <property type="evidence" value="ECO:0007669"/>
    <property type="project" value="InterPro"/>
</dbReference>
<dbReference type="GO" id="GO:0005524">
    <property type="term" value="F:ATP binding"/>
    <property type="evidence" value="ECO:0007669"/>
    <property type="project" value="UniProtKB-KW"/>
</dbReference>
<evidence type="ECO:0000256" key="5">
    <source>
        <dbReference type="ARBA" id="ARBA00022771"/>
    </source>
</evidence>
<comment type="caution">
    <text evidence="11">The sequence shown here is derived from an EMBL/GenBank/DDBJ whole genome shotgun (WGS) entry which is preliminary data.</text>
</comment>
<keyword evidence="6" id="KW-0862">Zinc</keyword>
<dbReference type="EMBL" id="RXIC02000021">
    <property type="protein sequence ID" value="KAB1217884.1"/>
    <property type="molecule type" value="Genomic_DNA"/>
</dbReference>
<dbReference type="OrthoDB" id="1681210at2759"/>
<evidence type="ECO:0000256" key="2">
    <source>
        <dbReference type="ARBA" id="ARBA00022723"/>
    </source>
</evidence>
<protein>
    <submittedName>
        <fullName evidence="11">Heat shock cognate 70 kDa protein</fullName>
    </submittedName>
</protein>
<keyword evidence="2" id="KW-0479">Metal-binding</keyword>
<evidence type="ECO:0000256" key="9">
    <source>
        <dbReference type="SAM" id="MobiDB-lite"/>
    </source>
</evidence>
<keyword evidence="8 11" id="KW-0346">Stress response</keyword>
<dbReference type="FunFam" id="3.90.640.10:FF:000002">
    <property type="entry name" value="Heat shock 70 kDa"/>
    <property type="match status" value="1"/>
</dbReference>
<dbReference type="SUPFAM" id="SSF57889">
    <property type="entry name" value="Cysteine-rich domain"/>
    <property type="match status" value="2"/>
</dbReference>
<keyword evidence="3" id="KW-0677">Repeat</keyword>
<dbReference type="SUPFAM" id="SSF53067">
    <property type="entry name" value="Actin-like ATPase domain"/>
    <property type="match status" value="4"/>
</dbReference>
<name>A0A6A1VY25_9ROSI</name>
<dbReference type="InterPro" id="IPR029048">
    <property type="entry name" value="HSP70_C_sf"/>
</dbReference>
<dbReference type="Gene3D" id="3.30.60.90">
    <property type="match status" value="1"/>
</dbReference>
<dbReference type="Gene3D" id="1.20.1270.10">
    <property type="match status" value="2"/>
</dbReference>
<dbReference type="Pfam" id="PF03107">
    <property type="entry name" value="C1_2"/>
    <property type="match status" value="1"/>
</dbReference>
<dbReference type="InterPro" id="IPR046349">
    <property type="entry name" value="C1-like_sf"/>
</dbReference>
<evidence type="ECO:0000256" key="8">
    <source>
        <dbReference type="ARBA" id="ARBA00023016"/>
    </source>
</evidence>
<dbReference type="PANTHER" id="PTHR19375">
    <property type="entry name" value="HEAT SHOCK PROTEIN 70KDA"/>
    <property type="match status" value="1"/>
</dbReference>
<dbReference type="Proteomes" id="UP000516437">
    <property type="component" value="Chromosome 3"/>
</dbReference>
<evidence type="ECO:0000256" key="1">
    <source>
        <dbReference type="ARBA" id="ARBA00007381"/>
    </source>
</evidence>
<comment type="similarity">
    <text evidence="1">Belongs to the heat shock protein 70 family.</text>
</comment>
<dbReference type="GO" id="GO:0008270">
    <property type="term" value="F:zinc ion binding"/>
    <property type="evidence" value="ECO:0007669"/>
    <property type="project" value="UniProtKB-KW"/>
</dbReference>
<feature type="compositionally biased region" description="Basic and acidic residues" evidence="9">
    <location>
        <begin position="1096"/>
        <end position="1114"/>
    </location>
</feature>
<keyword evidence="12" id="KW-1185">Reference proteome</keyword>
<dbReference type="SUPFAM" id="SSF100934">
    <property type="entry name" value="Heat shock protein 70kD (HSP70), C-terminal subdomain"/>
    <property type="match status" value="2"/>
</dbReference>
<keyword evidence="4" id="KW-0547">Nucleotide-binding</keyword>
<dbReference type="FunFam" id="3.30.420.40:FF:000004">
    <property type="entry name" value="Molecular chaperone DnaK"/>
    <property type="match status" value="1"/>
</dbReference>
<dbReference type="Gene3D" id="3.30.30.30">
    <property type="match status" value="1"/>
</dbReference>
<feature type="compositionally biased region" description="Basic and acidic residues" evidence="9">
    <location>
        <begin position="1124"/>
        <end position="1137"/>
    </location>
</feature>
<dbReference type="CDD" id="cd02249">
    <property type="entry name" value="ZZ"/>
    <property type="match status" value="1"/>
</dbReference>
<dbReference type="SUPFAM" id="SSF100920">
    <property type="entry name" value="Heat shock protein 70kD (HSP70), peptide-binding domain"/>
    <property type="match status" value="2"/>
</dbReference>
<proteinExistence type="inferred from homology"/>
<gene>
    <name evidence="11" type="ORF">CJ030_MR3G014706</name>
</gene>
<dbReference type="InterPro" id="IPR000433">
    <property type="entry name" value="Znf_ZZ"/>
</dbReference>
<evidence type="ECO:0000313" key="11">
    <source>
        <dbReference type="EMBL" id="KAB1217884.1"/>
    </source>
</evidence>
<dbReference type="Gene3D" id="3.90.640.10">
    <property type="entry name" value="Actin, Chain A, domain 4"/>
    <property type="match status" value="2"/>
</dbReference>
<organism evidence="11 12">
    <name type="scientific">Morella rubra</name>
    <name type="common">Chinese bayberry</name>
    <dbReference type="NCBI Taxonomy" id="262757"/>
    <lineage>
        <taxon>Eukaryota</taxon>
        <taxon>Viridiplantae</taxon>
        <taxon>Streptophyta</taxon>
        <taxon>Embryophyta</taxon>
        <taxon>Tracheophyta</taxon>
        <taxon>Spermatophyta</taxon>
        <taxon>Magnoliopsida</taxon>
        <taxon>eudicotyledons</taxon>
        <taxon>Gunneridae</taxon>
        <taxon>Pentapetalae</taxon>
        <taxon>rosids</taxon>
        <taxon>fabids</taxon>
        <taxon>Fagales</taxon>
        <taxon>Myricaceae</taxon>
        <taxon>Morella</taxon>
    </lineage>
</organism>
<feature type="region of interest" description="Disordered" evidence="9">
    <location>
        <begin position="1096"/>
        <end position="1137"/>
    </location>
</feature>
<dbReference type="InterPro" id="IPR002219">
    <property type="entry name" value="PKC_DAG/PE"/>
</dbReference>
<dbReference type="FunFam" id="3.30.30.30:FF:000001">
    <property type="entry name" value="heat shock 70 kDa protein-like"/>
    <property type="match status" value="1"/>
</dbReference>
<sequence>MAGDGECPAIGIDLGTTYSCVGAWQYNRVEIIANDQGNRTTPSYVAFTDKERLVGDAAMNQVARNPSNSVFVVTVPAYFNVAQRKATMDAGSIAGLNVMQIINEPTAAAIAYGLDRVCSISKGNVLIFDLGGGTTDVSLLTIDKGTFEVKAVAGDTHLGGEDFDNRMVTHFVEIFKRKHEQDISKNSRSMRRLRTACEKAKRILSSATETTIEVDSLYNGIDFWSTITRTRFAELNMDLFRNSILLVEKCLTDAKMDKKRVHDVVLTGGSSRIPTVQQLLEEFFDGKVLNKAINPDEAVAYGAAVQAAKLVGMGNEKVRDIVLLDVTPLSLGVQIRGDDMSVVIPRNTPIPTKMEGDYTTLYENQTSVRFPVYEGERARTEDNHYLGEFTLDGIPAAPKGAPDIRICFEIDANGLLNISSKEKTAGVSCKITINNDRGRMSKEEINRMVMDAEKYKAEDDKHRESAKAKAALENYAYRMRNAINGKEIGAMLAPAVKKKIQAAIEQVIHWLDNIQLAEMGGGPPPPVCPSLGRQSAEQKWSIFGGGGTDFDELTPLDAKRLIGRRYSDPLVQNDIQLWPFKVIEDFANKRPLIEVTQKGQSKTFSAERISSMVLNKMREIAEAYLGRPVKNAVITVPATFNDAQRKATKDAGEIAGLNVMQIINEPTAGAIAYGLDRVGSNDKRNVLVFDLGGGTTDVSLLSIEKGNFEVKAVAGNNHLGGEDFDDRMVKHFVEIFKMKHDVDISRNAKALLKLRTACEKAKRILSSAIETTIEVDSLCNGIDFYSTITRARFAELNLDLFWKSIALVDKCLAYAKMDKGRIHDVVLTGGSSRIPKVQQLLEDFFDGKVLNKSINPDEGVAHGAAIQAAKLTGMGNEKVQNIVLCDVTPLSLGVEVYGGGMSVVIPRNTVIPAKIEKNYTNGYDNQTSILFSVYEGERAKAKDNNWLGQYTLFGIPAAPRGVANLKVCFDIDASGILNVSAEEKTTGMSFKITITNDRRRLSHEEINRMIMDAKEFKLEDDEYRKKAKARAALENLAYALRSTADKEIGVKPFPRRKKIEAATEEVIQWLASVQLAEVHEYEEKFIRLESLRKGEKLKQETMDRERSPEDQDRKKTTRGRTHASHPEHELEPKSSTKSYKCDGCKEQGIGKRYRCNKCNFDLHEDCMFAAPAASHEFFHKSTFEFFDQPPKSRDGKHSVRYCDACGKRVRGFVYHCKENDWDLHPCCRSLKNYLNIDGVRVKFRLCESVLAECFWCQRRGSEDDQSSIKGWSYISECGKYHFHVSCIMEMLADGWNDGGSECLSFKNLEQRETGDLNRNWDSEQSELNSNSGKGDKYGRIMKISFKIIAAILLGDPTIFLDLIVDSVADTIFPS</sequence>
<dbReference type="FunFam" id="3.30.420.40:FF:000535">
    <property type="entry name" value="Heat shock 70 kDa protein 1A"/>
    <property type="match status" value="1"/>
</dbReference>
<dbReference type="InterPro" id="IPR043129">
    <property type="entry name" value="ATPase_NBD"/>
</dbReference>
<reference evidence="11 12" key="1">
    <citation type="journal article" date="2019" name="Plant Biotechnol. J.">
        <title>The red bayberry genome and genetic basis of sex determination.</title>
        <authorList>
            <person name="Jia H.M."/>
            <person name="Jia H.J."/>
            <person name="Cai Q.L."/>
            <person name="Wang Y."/>
            <person name="Zhao H.B."/>
            <person name="Yang W.F."/>
            <person name="Wang G.Y."/>
            <person name="Li Y.H."/>
            <person name="Zhan D.L."/>
            <person name="Shen Y.T."/>
            <person name="Niu Q.F."/>
            <person name="Chang L."/>
            <person name="Qiu J."/>
            <person name="Zhao L."/>
            <person name="Xie H.B."/>
            <person name="Fu W.Y."/>
            <person name="Jin J."/>
            <person name="Li X.W."/>
            <person name="Jiao Y."/>
            <person name="Zhou C.C."/>
            <person name="Tu T."/>
            <person name="Chai C.Y."/>
            <person name="Gao J.L."/>
            <person name="Fan L.J."/>
            <person name="van de Weg E."/>
            <person name="Wang J.Y."/>
            <person name="Gao Z.S."/>
        </authorList>
    </citation>
    <scope>NUCLEOTIDE SEQUENCE [LARGE SCALE GENOMIC DNA]</scope>
    <source>
        <tissue evidence="11">Leaves</tissue>
    </source>
</reference>
<evidence type="ECO:0000256" key="7">
    <source>
        <dbReference type="ARBA" id="ARBA00022840"/>
    </source>
</evidence>
<dbReference type="Gene3D" id="3.30.420.40">
    <property type="match status" value="4"/>
</dbReference>
<dbReference type="SMART" id="SM00291">
    <property type="entry name" value="ZnF_ZZ"/>
    <property type="match status" value="1"/>
</dbReference>
<dbReference type="InterPro" id="IPR013126">
    <property type="entry name" value="Hsp_70_fam"/>
</dbReference>
<dbReference type="InterPro" id="IPR029047">
    <property type="entry name" value="HSP70_peptide-bd_sf"/>
</dbReference>
<accession>A0A6A1VY25</accession>
<dbReference type="Gene3D" id="2.60.34.10">
    <property type="entry name" value="Substrate Binding Domain Of DNAk, Chain A, domain 1"/>
    <property type="match status" value="2"/>
</dbReference>
<dbReference type="PROSITE" id="PS00297">
    <property type="entry name" value="HSP70_1"/>
    <property type="match status" value="1"/>
</dbReference>
<dbReference type="Pfam" id="PF00012">
    <property type="entry name" value="HSP70"/>
    <property type="match status" value="3"/>
</dbReference>
<dbReference type="PROSITE" id="PS50081">
    <property type="entry name" value="ZF_DAG_PE_2"/>
    <property type="match status" value="1"/>
</dbReference>
<evidence type="ECO:0000256" key="3">
    <source>
        <dbReference type="ARBA" id="ARBA00022737"/>
    </source>
</evidence>
<evidence type="ECO:0000313" key="12">
    <source>
        <dbReference type="Proteomes" id="UP000516437"/>
    </source>
</evidence>
<dbReference type="InterPro" id="IPR043145">
    <property type="entry name" value="Znf_ZZ_sf"/>
</dbReference>
<keyword evidence="7" id="KW-0067">ATP-binding</keyword>
<dbReference type="PROSITE" id="PS01036">
    <property type="entry name" value="HSP70_3"/>
    <property type="match status" value="2"/>
</dbReference>
<dbReference type="InterPro" id="IPR018181">
    <property type="entry name" value="Heat_shock_70_CS"/>
</dbReference>
<dbReference type="PROSITE" id="PS00329">
    <property type="entry name" value="HSP70_2"/>
    <property type="match status" value="2"/>
</dbReference>
<evidence type="ECO:0000256" key="6">
    <source>
        <dbReference type="ARBA" id="ARBA00022833"/>
    </source>
</evidence>
<dbReference type="PRINTS" id="PR00301">
    <property type="entry name" value="HEATSHOCK70"/>
</dbReference>
<evidence type="ECO:0000256" key="4">
    <source>
        <dbReference type="ARBA" id="ARBA00022741"/>
    </source>
</evidence>
<feature type="domain" description="Phorbol-ester/DAG-type" evidence="10">
    <location>
        <begin position="1127"/>
        <end position="1174"/>
    </location>
</feature>
<keyword evidence="5" id="KW-0863">Zinc-finger</keyword>
<dbReference type="InterPro" id="IPR004146">
    <property type="entry name" value="DC1"/>
</dbReference>
<evidence type="ECO:0000259" key="10">
    <source>
        <dbReference type="PROSITE" id="PS50081"/>
    </source>
</evidence>
<dbReference type="FunFam" id="2.60.34.10:FF:000002">
    <property type="entry name" value="Heat shock 70 kDa"/>
    <property type="match status" value="2"/>
</dbReference>